<dbReference type="EMBL" id="OC906633">
    <property type="protein sequence ID" value="CAD7650447.1"/>
    <property type="molecule type" value="Genomic_DNA"/>
</dbReference>
<gene>
    <name evidence="1" type="ORF">OSB1V03_LOCUS22863</name>
</gene>
<dbReference type="OrthoDB" id="7458733at2759"/>
<sequence>YVKRQFAKCLTITEKRSLIYLLKSLVIRNRKGPVAGLYCWIESKCLTLFYEDNGKRVQKKIDINEIGNQDINQLLLKVVHFMNIDGEVEEKAKQLHQMLIIFKEAVNDPEFMPQLLDIDKWIETE</sequence>
<keyword evidence="2" id="KW-1185">Reference proteome</keyword>
<accession>A0A7R9QN59</accession>
<evidence type="ECO:0000313" key="2">
    <source>
        <dbReference type="Proteomes" id="UP000759131"/>
    </source>
</evidence>
<proteinExistence type="predicted"/>
<reference evidence="1" key="1">
    <citation type="submission" date="2020-11" db="EMBL/GenBank/DDBJ databases">
        <authorList>
            <person name="Tran Van P."/>
        </authorList>
    </citation>
    <scope>NUCLEOTIDE SEQUENCE</scope>
</reference>
<feature type="non-terminal residue" evidence="1">
    <location>
        <position position="1"/>
    </location>
</feature>
<dbReference type="Proteomes" id="UP000759131">
    <property type="component" value="Unassembled WGS sequence"/>
</dbReference>
<protein>
    <submittedName>
        <fullName evidence="1">Uncharacterized protein</fullName>
    </submittedName>
</protein>
<organism evidence="1">
    <name type="scientific">Medioppia subpectinata</name>
    <dbReference type="NCBI Taxonomy" id="1979941"/>
    <lineage>
        <taxon>Eukaryota</taxon>
        <taxon>Metazoa</taxon>
        <taxon>Ecdysozoa</taxon>
        <taxon>Arthropoda</taxon>
        <taxon>Chelicerata</taxon>
        <taxon>Arachnida</taxon>
        <taxon>Acari</taxon>
        <taxon>Acariformes</taxon>
        <taxon>Sarcoptiformes</taxon>
        <taxon>Oribatida</taxon>
        <taxon>Brachypylina</taxon>
        <taxon>Oppioidea</taxon>
        <taxon>Oppiidae</taxon>
        <taxon>Medioppia</taxon>
    </lineage>
</organism>
<dbReference type="EMBL" id="CAJPIZ010052058">
    <property type="protein sequence ID" value="CAG2122918.1"/>
    <property type="molecule type" value="Genomic_DNA"/>
</dbReference>
<evidence type="ECO:0000313" key="1">
    <source>
        <dbReference type="EMBL" id="CAD7650447.1"/>
    </source>
</evidence>
<dbReference type="AlphaFoldDB" id="A0A7R9QN59"/>
<name>A0A7R9QN59_9ACAR</name>